<evidence type="ECO:0000256" key="1">
    <source>
        <dbReference type="SAM" id="MobiDB-lite"/>
    </source>
</evidence>
<feature type="compositionally biased region" description="Polar residues" evidence="1">
    <location>
        <begin position="202"/>
        <end position="212"/>
    </location>
</feature>
<protein>
    <submittedName>
        <fullName evidence="2">Putative protease</fullName>
    </submittedName>
</protein>
<keyword evidence="2" id="KW-0378">Hydrolase</keyword>
<dbReference type="GO" id="GO:0008233">
    <property type="term" value="F:peptidase activity"/>
    <property type="evidence" value="ECO:0007669"/>
    <property type="project" value="UniProtKB-KW"/>
</dbReference>
<reference evidence="2" key="1">
    <citation type="submission" date="2020-05" db="EMBL/GenBank/DDBJ databases">
        <authorList>
            <person name="Chiriac C."/>
            <person name="Salcher M."/>
            <person name="Ghai R."/>
            <person name="Kavagutti S V."/>
        </authorList>
    </citation>
    <scope>NUCLEOTIDE SEQUENCE</scope>
</reference>
<feature type="region of interest" description="Disordered" evidence="1">
    <location>
        <begin position="198"/>
        <end position="223"/>
    </location>
</feature>
<feature type="compositionally biased region" description="Low complexity" evidence="1">
    <location>
        <begin position="59"/>
        <end position="69"/>
    </location>
</feature>
<sequence>MTNTTLLDGATTDTDGASNDTGSTPDTLLGGTEAETSSTASDEGAATGGEKSQDGGAGEQQDGGAQTGAPDEYAEFNMPEGITLDPEVGTDLKSLAKDLDLSQEQAQKVADLGAKLTQKWGDALQSQIEAQSNAWIDAAKADKEIGGDKLNENLGLAKSALGKFGTPELRELLNTSRLANNPEVIRLLAKVGQAISDDSRAVTGTGSPSPSTLADRMYPSQQR</sequence>
<feature type="region of interest" description="Disordered" evidence="1">
    <location>
        <begin position="1"/>
        <end position="89"/>
    </location>
</feature>
<proteinExistence type="predicted"/>
<accession>A0A6J7W824</accession>
<evidence type="ECO:0000313" key="2">
    <source>
        <dbReference type="EMBL" id="CAB5162273.1"/>
    </source>
</evidence>
<dbReference type="GO" id="GO:0006508">
    <property type="term" value="P:proteolysis"/>
    <property type="evidence" value="ECO:0007669"/>
    <property type="project" value="UniProtKB-KW"/>
</dbReference>
<feature type="compositionally biased region" description="Low complexity" evidence="1">
    <location>
        <begin position="1"/>
        <end position="24"/>
    </location>
</feature>
<dbReference type="EMBL" id="LR798200">
    <property type="protein sequence ID" value="CAB5162273.1"/>
    <property type="molecule type" value="Genomic_DNA"/>
</dbReference>
<keyword evidence="2" id="KW-0645">Protease</keyword>
<name>A0A6J7W824_9CAUD</name>
<organism evidence="2">
    <name type="scientific">uncultured Caudovirales phage</name>
    <dbReference type="NCBI Taxonomy" id="2100421"/>
    <lineage>
        <taxon>Viruses</taxon>
        <taxon>Duplodnaviria</taxon>
        <taxon>Heunggongvirae</taxon>
        <taxon>Uroviricota</taxon>
        <taxon>Caudoviricetes</taxon>
        <taxon>Peduoviridae</taxon>
        <taxon>Maltschvirus</taxon>
        <taxon>Maltschvirus maltsch</taxon>
    </lineage>
</organism>
<gene>
    <name evidence="2" type="ORF">UFOVP152_16</name>
</gene>